<dbReference type="PROSITE" id="PS50893">
    <property type="entry name" value="ABC_TRANSPORTER_2"/>
    <property type="match status" value="1"/>
</dbReference>
<keyword evidence="3" id="KW-0813">Transport</keyword>
<dbReference type="GO" id="GO:0016887">
    <property type="term" value="F:ATP hydrolysis activity"/>
    <property type="evidence" value="ECO:0007669"/>
    <property type="project" value="InterPro"/>
</dbReference>
<dbReference type="FunFam" id="3.40.50.300:FF:000020">
    <property type="entry name" value="Amino acid ABC transporter ATP-binding component"/>
    <property type="match status" value="1"/>
</dbReference>
<evidence type="ECO:0000256" key="4">
    <source>
        <dbReference type="ARBA" id="ARBA00022475"/>
    </source>
</evidence>
<keyword evidence="7" id="KW-0472">Membrane</keyword>
<keyword evidence="10" id="KW-1185">Reference proteome</keyword>
<dbReference type="Proteomes" id="UP000460412">
    <property type="component" value="Unassembled WGS sequence"/>
</dbReference>
<dbReference type="InterPro" id="IPR003593">
    <property type="entry name" value="AAA+_ATPase"/>
</dbReference>
<evidence type="ECO:0000313" key="9">
    <source>
        <dbReference type="EMBL" id="MXP76921.1"/>
    </source>
</evidence>
<name>A0A7X3MI99_9FIRM</name>
<accession>A0A7X3MI99</accession>
<dbReference type="InterPro" id="IPR017871">
    <property type="entry name" value="ABC_transporter-like_CS"/>
</dbReference>
<organism evidence="9 10">
    <name type="scientific">Sporofaciens musculi</name>
    <dbReference type="NCBI Taxonomy" id="2681861"/>
    <lineage>
        <taxon>Bacteria</taxon>
        <taxon>Bacillati</taxon>
        <taxon>Bacillota</taxon>
        <taxon>Clostridia</taxon>
        <taxon>Lachnospirales</taxon>
        <taxon>Lachnospiraceae</taxon>
        <taxon>Sporofaciens</taxon>
    </lineage>
</organism>
<dbReference type="PANTHER" id="PTHR43166:SF9">
    <property type="entry name" value="GLUTAMATE_ASPARTATE IMPORT ATP-BINDING PROTEIN GLTL"/>
    <property type="match status" value="1"/>
</dbReference>
<evidence type="ECO:0000256" key="7">
    <source>
        <dbReference type="ARBA" id="ARBA00023136"/>
    </source>
</evidence>
<comment type="similarity">
    <text evidence="2">Belongs to the ABC transporter superfamily.</text>
</comment>
<proteinExistence type="inferred from homology"/>
<feature type="domain" description="ABC transporter" evidence="8">
    <location>
        <begin position="6"/>
        <end position="240"/>
    </location>
</feature>
<keyword evidence="5" id="KW-0547">Nucleotide-binding</keyword>
<evidence type="ECO:0000256" key="1">
    <source>
        <dbReference type="ARBA" id="ARBA00004202"/>
    </source>
</evidence>
<protein>
    <submittedName>
        <fullName evidence="9">ATP-binding cassette domain-containing protein</fullName>
    </submittedName>
</protein>
<dbReference type="AlphaFoldDB" id="A0A7X3MI99"/>
<dbReference type="InterPro" id="IPR003439">
    <property type="entry name" value="ABC_transporter-like_ATP-bd"/>
</dbReference>
<dbReference type="GO" id="GO:0005524">
    <property type="term" value="F:ATP binding"/>
    <property type="evidence" value="ECO:0007669"/>
    <property type="project" value="UniProtKB-KW"/>
</dbReference>
<dbReference type="InterPro" id="IPR050086">
    <property type="entry name" value="MetN_ABC_transporter-like"/>
</dbReference>
<comment type="subcellular location">
    <subcellularLocation>
        <location evidence="1">Cell membrane</location>
        <topology evidence="1">Peripheral membrane protein</topology>
    </subcellularLocation>
</comment>
<keyword evidence="6 9" id="KW-0067">ATP-binding</keyword>
<evidence type="ECO:0000256" key="2">
    <source>
        <dbReference type="ARBA" id="ARBA00005417"/>
    </source>
</evidence>
<dbReference type="GO" id="GO:0005886">
    <property type="term" value="C:plasma membrane"/>
    <property type="evidence" value="ECO:0007669"/>
    <property type="project" value="UniProtKB-SubCell"/>
</dbReference>
<gene>
    <name evidence="9" type="ORF">GN277_16490</name>
</gene>
<dbReference type="SMART" id="SM00382">
    <property type="entry name" value="AAA"/>
    <property type="match status" value="1"/>
</dbReference>
<dbReference type="SUPFAM" id="SSF52540">
    <property type="entry name" value="P-loop containing nucleoside triphosphate hydrolases"/>
    <property type="match status" value="1"/>
</dbReference>
<evidence type="ECO:0000313" key="10">
    <source>
        <dbReference type="Proteomes" id="UP000460412"/>
    </source>
</evidence>
<dbReference type="InterPro" id="IPR027417">
    <property type="entry name" value="P-loop_NTPase"/>
</dbReference>
<keyword evidence="4" id="KW-1003">Cell membrane</keyword>
<dbReference type="Pfam" id="PF00005">
    <property type="entry name" value="ABC_tran"/>
    <property type="match status" value="1"/>
</dbReference>
<dbReference type="CDD" id="cd03262">
    <property type="entry name" value="ABC_HisP_GlnQ"/>
    <property type="match status" value="1"/>
</dbReference>
<comment type="caution">
    <text evidence="9">The sequence shown here is derived from an EMBL/GenBank/DDBJ whole genome shotgun (WGS) entry which is preliminary data.</text>
</comment>
<evidence type="ECO:0000256" key="6">
    <source>
        <dbReference type="ARBA" id="ARBA00022840"/>
    </source>
</evidence>
<dbReference type="EMBL" id="WUQX01000001">
    <property type="protein sequence ID" value="MXP76921.1"/>
    <property type="molecule type" value="Genomic_DNA"/>
</dbReference>
<sequence>MDTSIISIRHLCKEYPNVTPLKDVSVEIKKGEVISVIGPSGTGKSTLLRCINLLETPTKGEIVVDGVVTTDKKCKVNLVRQKMGMVFQSFNLFAHKTIIENIMMGQVDLLGRSRQEAYDRGMELLLNIGLADKAFSYPDELSGGQKQRAAIARTVAMDPEIILFDEPTSALDPTMVGEVLSVIRRLAGQGMTMMIVTHEMKFAQDVSTRIFYMDQGEIYEDGTPEQIFEHPKRERTRIFIRQLKVLHVEKISRDFDFPAFMTRLEEFGRKQQFSQRQIYAMQLVVEEMLMQKLLPAAGEAKERDLSLDVEYSERENLAQIRFSYNGPSFHPFGDEEDLSGRMIKGMSKELEHKFVDGMNQLIISI</sequence>
<reference evidence="9 10" key="1">
    <citation type="submission" date="2019-12" db="EMBL/GenBank/DDBJ databases">
        <title>Sporaefaciens musculi gen. nov., sp. nov., a novel bacterium isolated from the caecum of an obese mouse.</title>
        <authorList>
            <person name="Rasmussen T.S."/>
            <person name="Streidl T."/>
            <person name="Hitch T.C.A."/>
            <person name="Wortmann E."/>
            <person name="Deptula P."/>
            <person name="Hansen M."/>
            <person name="Nielsen D.S."/>
            <person name="Clavel T."/>
            <person name="Vogensen F.K."/>
        </authorList>
    </citation>
    <scope>NUCLEOTIDE SEQUENCE [LARGE SCALE GENOMIC DNA]</scope>
    <source>
        <strain evidence="9 10">WCA-9-b2</strain>
    </source>
</reference>
<dbReference type="Gene3D" id="3.40.50.300">
    <property type="entry name" value="P-loop containing nucleotide triphosphate hydrolases"/>
    <property type="match status" value="1"/>
</dbReference>
<dbReference type="PROSITE" id="PS00211">
    <property type="entry name" value="ABC_TRANSPORTER_1"/>
    <property type="match status" value="1"/>
</dbReference>
<dbReference type="PANTHER" id="PTHR43166">
    <property type="entry name" value="AMINO ACID IMPORT ATP-BINDING PROTEIN"/>
    <property type="match status" value="1"/>
</dbReference>
<evidence type="ECO:0000256" key="5">
    <source>
        <dbReference type="ARBA" id="ARBA00022741"/>
    </source>
</evidence>
<evidence type="ECO:0000256" key="3">
    <source>
        <dbReference type="ARBA" id="ARBA00022448"/>
    </source>
</evidence>
<evidence type="ECO:0000259" key="8">
    <source>
        <dbReference type="PROSITE" id="PS50893"/>
    </source>
</evidence>